<dbReference type="EMBL" id="MU842822">
    <property type="protein sequence ID" value="KAK2033417.1"/>
    <property type="molecule type" value="Genomic_DNA"/>
</dbReference>
<feature type="transmembrane region" description="Helical" evidence="6">
    <location>
        <begin position="268"/>
        <end position="290"/>
    </location>
</feature>
<keyword evidence="8" id="KW-1185">Reference proteome</keyword>
<feature type="transmembrane region" description="Helical" evidence="6">
    <location>
        <begin position="516"/>
        <end position="535"/>
    </location>
</feature>
<feature type="transmembrane region" description="Helical" evidence="6">
    <location>
        <begin position="116"/>
        <end position="133"/>
    </location>
</feature>
<protein>
    <submittedName>
        <fullName evidence="7">Siderophore iron transporter mirB</fullName>
    </submittedName>
</protein>
<dbReference type="PANTHER" id="PTHR23501">
    <property type="entry name" value="MAJOR FACILITATOR SUPERFAMILY"/>
    <property type="match status" value="1"/>
</dbReference>
<evidence type="ECO:0000256" key="5">
    <source>
        <dbReference type="SAM" id="MobiDB-lite"/>
    </source>
</evidence>
<comment type="subcellular location">
    <subcellularLocation>
        <location evidence="1">Membrane</location>
        <topology evidence="1">Multi-pass membrane protein</topology>
    </subcellularLocation>
</comment>
<dbReference type="GO" id="GO:0022857">
    <property type="term" value="F:transmembrane transporter activity"/>
    <property type="evidence" value="ECO:0007669"/>
    <property type="project" value="InterPro"/>
</dbReference>
<comment type="caution">
    <text evidence="7">The sequence shown here is derived from an EMBL/GenBank/DDBJ whole genome shotgun (WGS) entry which is preliminary data.</text>
</comment>
<name>A0AAD9M6B3_9PEZI</name>
<evidence type="ECO:0000256" key="1">
    <source>
        <dbReference type="ARBA" id="ARBA00004141"/>
    </source>
</evidence>
<keyword evidence="4 6" id="KW-0472">Membrane</keyword>
<dbReference type="Gene3D" id="1.20.1250.20">
    <property type="entry name" value="MFS general substrate transporter like domains"/>
    <property type="match status" value="2"/>
</dbReference>
<dbReference type="InterPro" id="IPR036259">
    <property type="entry name" value="MFS_trans_sf"/>
</dbReference>
<feature type="region of interest" description="Disordered" evidence="5">
    <location>
        <begin position="1"/>
        <end position="26"/>
    </location>
</feature>
<evidence type="ECO:0000256" key="2">
    <source>
        <dbReference type="ARBA" id="ARBA00022692"/>
    </source>
</evidence>
<dbReference type="Pfam" id="PF07690">
    <property type="entry name" value="MFS_1"/>
    <property type="match status" value="1"/>
</dbReference>
<gene>
    <name evidence="7" type="ORF">LX32DRAFT_704936</name>
</gene>
<dbReference type="GO" id="GO:0005886">
    <property type="term" value="C:plasma membrane"/>
    <property type="evidence" value="ECO:0007669"/>
    <property type="project" value="TreeGrafter"/>
</dbReference>
<keyword evidence="3 6" id="KW-1133">Transmembrane helix</keyword>
<reference evidence="7" key="1">
    <citation type="submission" date="2021-06" db="EMBL/GenBank/DDBJ databases">
        <title>Comparative genomics, transcriptomics and evolutionary studies reveal genomic signatures of adaptation to plant cell wall in hemibiotrophic fungi.</title>
        <authorList>
            <consortium name="DOE Joint Genome Institute"/>
            <person name="Baroncelli R."/>
            <person name="Diaz J.F."/>
            <person name="Benocci T."/>
            <person name="Peng M."/>
            <person name="Battaglia E."/>
            <person name="Haridas S."/>
            <person name="Andreopoulos W."/>
            <person name="Labutti K."/>
            <person name="Pangilinan J."/>
            <person name="Floch G.L."/>
            <person name="Makela M.R."/>
            <person name="Henrissat B."/>
            <person name="Grigoriev I.V."/>
            <person name="Crouch J.A."/>
            <person name="De Vries R.P."/>
            <person name="Sukno S.A."/>
            <person name="Thon M.R."/>
        </authorList>
    </citation>
    <scope>NUCLEOTIDE SEQUENCE</scope>
    <source>
        <strain evidence="7">MAFF235873</strain>
    </source>
</reference>
<feature type="transmembrane region" description="Helical" evidence="6">
    <location>
        <begin position="310"/>
        <end position="326"/>
    </location>
</feature>
<feature type="transmembrane region" description="Helical" evidence="6">
    <location>
        <begin position="403"/>
        <end position="423"/>
    </location>
</feature>
<dbReference type="Proteomes" id="UP001232148">
    <property type="component" value="Unassembled WGS sequence"/>
</dbReference>
<feature type="transmembrane region" description="Helical" evidence="6">
    <location>
        <begin position="202"/>
        <end position="224"/>
    </location>
</feature>
<sequence>MARSRATDSSVSRRNRSSYQDDDTISQDAPAGVQKIEATTTAWSRETLVASYALMWLIYFANNTQQGMSLALAPYVTGRFGKHSFTASVHVMASLIGGLMKLPLAKVLDIWGRPHGYAFCVGLLTTGLVMMAACNNLALYIAAQVFYSIGYGGLLYTLNIFIADTSALENRGLVIAFALSPNIITAWLGGPIGKAILTGPGLAWGFGMFAIIIPVITVPLFGIFMYNYHRAKKQDLLVFDIIGVLLVISGFVLFLLPFNLYHEQPEAWGSPLIIVMLIIGSALSIAFALWEKFFAPVKYLPWDLLANRTILGACTLGAVIFISHNLRDSYYISFLQVVNDLDLTTATYITNIYSVGACIWCIPVGISIRLSGRFRWLAWYFGVPLTILGVGLMVHFAQPGVSIGYVVMCQIMIAFAGGTLGVCEEMAVMAVVEHQHLAVVLAIGGMFASVGGAIGATAAAAIWQNVFSKRLMDYLPADTKSNFAAIYGALEVQRSYPMGSAARDAIIRAYTDTQRVMLIASTAVLVSAVVCVAVWKDLRVKDFKQTKGNVV</sequence>
<evidence type="ECO:0000313" key="7">
    <source>
        <dbReference type="EMBL" id="KAK2033417.1"/>
    </source>
</evidence>
<feature type="transmembrane region" description="Helical" evidence="6">
    <location>
        <begin position="139"/>
        <end position="161"/>
    </location>
</feature>
<dbReference type="SUPFAM" id="SSF103473">
    <property type="entry name" value="MFS general substrate transporter"/>
    <property type="match status" value="1"/>
</dbReference>
<evidence type="ECO:0000256" key="4">
    <source>
        <dbReference type="ARBA" id="ARBA00023136"/>
    </source>
</evidence>
<evidence type="ECO:0000256" key="3">
    <source>
        <dbReference type="ARBA" id="ARBA00022989"/>
    </source>
</evidence>
<feature type="transmembrane region" description="Helical" evidence="6">
    <location>
        <begin position="435"/>
        <end position="463"/>
    </location>
</feature>
<evidence type="ECO:0000313" key="8">
    <source>
        <dbReference type="Proteomes" id="UP001232148"/>
    </source>
</evidence>
<proteinExistence type="predicted"/>
<accession>A0AAD9M6B3</accession>
<keyword evidence="2 6" id="KW-0812">Transmembrane</keyword>
<evidence type="ECO:0000256" key="6">
    <source>
        <dbReference type="SAM" id="Phobius"/>
    </source>
</evidence>
<feature type="transmembrane region" description="Helical" evidence="6">
    <location>
        <begin position="378"/>
        <end position="397"/>
    </location>
</feature>
<dbReference type="PANTHER" id="PTHR23501:SF3">
    <property type="entry name" value="MAJOR FACILITATOR SUPERFAMILY (MFS) PROFILE DOMAIN-CONTAINING PROTEIN"/>
    <property type="match status" value="1"/>
</dbReference>
<feature type="transmembrane region" description="Helical" evidence="6">
    <location>
        <begin position="346"/>
        <end position="366"/>
    </location>
</feature>
<feature type="transmembrane region" description="Helical" evidence="6">
    <location>
        <begin position="236"/>
        <end position="256"/>
    </location>
</feature>
<dbReference type="InterPro" id="IPR011701">
    <property type="entry name" value="MFS"/>
</dbReference>
<feature type="transmembrane region" description="Helical" evidence="6">
    <location>
        <begin position="173"/>
        <end position="190"/>
    </location>
</feature>
<dbReference type="AlphaFoldDB" id="A0AAD9M6B3"/>
<organism evidence="7 8">
    <name type="scientific">Colletotrichum zoysiae</name>
    <dbReference type="NCBI Taxonomy" id="1216348"/>
    <lineage>
        <taxon>Eukaryota</taxon>
        <taxon>Fungi</taxon>
        <taxon>Dikarya</taxon>
        <taxon>Ascomycota</taxon>
        <taxon>Pezizomycotina</taxon>
        <taxon>Sordariomycetes</taxon>
        <taxon>Hypocreomycetidae</taxon>
        <taxon>Glomerellales</taxon>
        <taxon>Glomerellaceae</taxon>
        <taxon>Colletotrichum</taxon>
        <taxon>Colletotrichum graminicola species complex</taxon>
    </lineage>
</organism>